<sequence>MLLRSLVGQNVGARFAVARAFLHAPEYRTYVERHSISYSPVFDAHGGPMDTNSLQATFEFLAAAGVEPIELQDCWVGASTYLRYILDCGKLRLEFKDAAVTQKLIDRARTSNWRYEQPDEWSSSRSLGMLRHWHRTHPAAESHRAAMDRFILDIDDDTDEPPHGGAPSDRDYRMDGDDGF</sequence>
<dbReference type="EMBL" id="MU274749">
    <property type="protein sequence ID" value="KAI0026357.1"/>
    <property type="molecule type" value="Genomic_DNA"/>
</dbReference>
<reference evidence="1" key="1">
    <citation type="submission" date="2021-02" db="EMBL/GenBank/DDBJ databases">
        <authorList>
            <consortium name="DOE Joint Genome Institute"/>
            <person name="Ahrendt S."/>
            <person name="Looney B.P."/>
            <person name="Miyauchi S."/>
            <person name="Morin E."/>
            <person name="Drula E."/>
            <person name="Courty P.E."/>
            <person name="Chicoki N."/>
            <person name="Fauchery L."/>
            <person name="Kohler A."/>
            <person name="Kuo A."/>
            <person name="Labutti K."/>
            <person name="Pangilinan J."/>
            <person name="Lipzen A."/>
            <person name="Riley R."/>
            <person name="Andreopoulos W."/>
            <person name="He G."/>
            <person name="Johnson J."/>
            <person name="Barry K.W."/>
            <person name="Grigoriev I.V."/>
            <person name="Nagy L."/>
            <person name="Hibbett D."/>
            <person name="Henrissat B."/>
            <person name="Matheny P.B."/>
            <person name="Labbe J."/>
            <person name="Martin F."/>
        </authorList>
    </citation>
    <scope>NUCLEOTIDE SEQUENCE</scope>
    <source>
        <strain evidence="1">EC-137</strain>
    </source>
</reference>
<dbReference type="Proteomes" id="UP000814128">
    <property type="component" value="Unassembled WGS sequence"/>
</dbReference>
<gene>
    <name evidence="1" type="ORF">K488DRAFT_92774</name>
</gene>
<keyword evidence="2" id="KW-1185">Reference proteome</keyword>
<organism evidence="1 2">
    <name type="scientific">Vararia minispora EC-137</name>
    <dbReference type="NCBI Taxonomy" id="1314806"/>
    <lineage>
        <taxon>Eukaryota</taxon>
        <taxon>Fungi</taxon>
        <taxon>Dikarya</taxon>
        <taxon>Basidiomycota</taxon>
        <taxon>Agaricomycotina</taxon>
        <taxon>Agaricomycetes</taxon>
        <taxon>Russulales</taxon>
        <taxon>Lachnocladiaceae</taxon>
        <taxon>Vararia</taxon>
    </lineage>
</organism>
<accession>A0ACB8Q415</accession>
<protein>
    <submittedName>
        <fullName evidence="1">Uncharacterized protein</fullName>
    </submittedName>
</protein>
<reference evidence="1" key="2">
    <citation type="journal article" date="2022" name="New Phytol.">
        <title>Evolutionary transition to the ectomycorrhizal habit in the genomes of a hyperdiverse lineage of mushroom-forming fungi.</title>
        <authorList>
            <person name="Looney B."/>
            <person name="Miyauchi S."/>
            <person name="Morin E."/>
            <person name="Drula E."/>
            <person name="Courty P.E."/>
            <person name="Kohler A."/>
            <person name="Kuo A."/>
            <person name="LaButti K."/>
            <person name="Pangilinan J."/>
            <person name="Lipzen A."/>
            <person name="Riley R."/>
            <person name="Andreopoulos W."/>
            <person name="He G."/>
            <person name="Johnson J."/>
            <person name="Nolan M."/>
            <person name="Tritt A."/>
            <person name="Barry K.W."/>
            <person name="Grigoriev I.V."/>
            <person name="Nagy L.G."/>
            <person name="Hibbett D."/>
            <person name="Henrissat B."/>
            <person name="Matheny P.B."/>
            <person name="Labbe J."/>
            <person name="Martin F.M."/>
        </authorList>
    </citation>
    <scope>NUCLEOTIDE SEQUENCE</scope>
    <source>
        <strain evidence="1">EC-137</strain>
    </source>
</reference>
<comment type="caution">
    <text evidence="1">The sequence shown here is derived from an EMBL/GenBank/DDBJ whole genome shotgun (WGS) entry which is preliminary data.</text>
</comment>
<name>A0ACB8Q415_9AGAM</name>
<evidence type="ECO:0000313" key="1">
    <source>
        <dbReference type="EMBL" id="KAI0026357.1"/>
    </source>
</evidence>
<proteinExistence type="predicted"/>
<evidence type="ECO:0000313" key="2">
    <source>
        <dbReference type="Proteomes" id="UP000814128"/>
    </source>
</evidence>